<feature type="transmembrane region" description="Helical" evidence="5">
    <location>
        <begin position="527"/>
        <end position="545"/>
    </location>
</feature>
<dbReference type="PANTHER" id="PTHR32083">
    <property type="entry name" value="CILIA AND FLAGELLA-ASSOCIATED PROTEIN 58-RELATED"/>
    <property type="match status" value="1"/>
</dbReference>
<gene>
    <name evidence="6" type="primary">ANK2</name>
    <name evidence="6" type="ORF">AK812_SmicGene1388</name>
</gene>
<feature type="repeat" description="ANK" evidence="2">
    <location>
        <begin position="1900"/>
        <end position="1932"/>
    </location>
</feature>
<dbReference type="GO" id="GO:0005856">
    <property type="term" value="C:cytoskeleton"/>
    <property type="evidence" value="ECO:0007669"/>
    <property type="project" value="TreeGrafter"/>
</dbReference>
<protein>
    <submittedName>
        <fullName evidence="6">Ankyrin-2</fullName>
    </submittedName>
</protein>
<dbReference type="Pfam" id="PF00023">
    <property type="entry name" value="Ank"/>
    <property type="match status" value="1"/>
</dbReference>
<comment type="caution">
    <text evidence="6">The sequence shown here is derived from an EMBL/GenBank/DDBJ whole genome shotgun (WGS) entry which is preliminary data.</text>
</comment>
<dbReference type="PANTHER" id="PTHR32083:SF48">
    <property type="entry name" value="TRANS-GOLGI NETWORK-LOCALIZED SYP41-INTERACTING PROTEIN 1"/>
    <property type="match status" value="1"/>
</dbReference>
<feature type="compositionally biased region" description="Basic and acidic residues" evidence="4">
    <location>
        <begin position="121"/>
        <end position="130"/>
    </location>
</feature>
<feature type="coiled-coil region" evidence="3">
    <location>
        <begin position="804"/>
        <end position="838"/>
    </location>
</feature>
<feature type="region of interest" description="Disordered" evidence="4">
    <location>
        <begin position="106"/>
        <end position="130"/>
    </location>
</feature>
<accession>A0A1Q9F443</accession>
<evidence type="ECO:0000313" key="6">
    <source>
        <dbReference type="EMBL" id="OLQ14427.1"/>
    </source>
</evidence>
<dbReference type="PROSITE" id="PS50297">
    <property type="entry name" value="ANK_REP_REGION"/>
    <property type="match status" value="1"/>
</dbReference>
<feature type="transmembrane region" description="Helical" evidence="5">
    <location>
        <begin position="673"/>
        <end position="698"/>
    </location>
</feature>
<dbReference type="Proteomes" id="UP000186817">
    <property type="component" value="Unassembled WGS sequence"/>
</dbReference>
<feature type="transmembrane region" description="Helical" evidence="5">
    <location>
        <begin position="78"/>
        <end position="97"/>
    </location>
</feature>
<reference evidence="6 7" key="1">
    <citation type="submission" date="2016-02" db="EMBL/GenBank/DDBJ databases">
        <title>Genome analysis of coral dinoflagellate symbionts highlights evolutionary adaptations to a symbiotic lifestyle.</title>
        <authorList>
            <person name="Aranda M."/>
            <person name="Li Y."/>
            <person name="Liew Y.J."/>
            <person name="Baumgarten S."/>
            <person name="Simakov O."/>
            <person name="Wilson M."/>
            <person name="Piel J."/>
            <person name="Ashoor H."/>
            <person name="Bougouffa S."/>
            <person name="Bajic V.B."/>
            <person name="Ryu T."/>
            <person name="Ravasi T."/>
            <person name="Bayer T."/>
            <person name="Micklem G."/>
            <person name="Kim H."/>
            <person name="Bhak J."/>
            <person name="Lajeunesse T.C."/>
            <person name="Voolstra C.R."/>
        </authorList>
    </citation>
    <scope>NUCLEOTIDE SEQUENCE [LARGE SCALE GENOMIC DNA]</scope>
    <source>
        <strain evidence="6 7">CCMP2467</strain>
    </source>
</reference>
<feature type="coiled-coil region" evidence="3">
    <location>
        <begin position="1238"/>
        <end position="1345"/>
    </location>
</feature>
<evidence type="ECO:0000313" key="7">
    <source>
        <dbReference type="Proteomes" id="UP000186817"/>
    </source>
</evidence>
<dbReference type="Gene3D" id="1.25.40.20">
    <property type="entry name" value="Ankyrin repeat-containing domain"/>
    <property type="match status" value="2"/>
</dbReference>
<keyword evidence="2" id="KW-0040">ANK repeat</keyword>
<evidence type="ECO:0000256" key="2">
    <source>
        <dbReference type="PROSITE-ProRule" id="PRU00023"/>
    </source>
</evidence>
<evidence type="ECO:0000256" key="3">
    <source>
        <dbReference type="SAM" id="Coils"/>
    </source>
</evidence>
<dbReference type="InterPro" id="IPR002110">
    <property type="entry name" value="Ankyrin_rpt"/>
</dbReference>
<dbReference type="SMART" id="SM00248">
    <property type="entry name" value="ANK"/>
    <property type="match status" value="5"/>
</dbReference>
<dbReference type="InterPro" id="IPR036770">
    <property type="entry name" value="Ankyrin_rpt-contain_sf"/>
</dbReference>
<keyword evidence="5" id="KW-0812">Transmembrane</keyword>
<dbReference type="OrthoDB" id="437691at2759"/>
<proteinExistence type="predicted"/>
<evidence type="ECO:0000256" key="4">
    <source>
        <dbReference type="SAM" id="MobiDB-lite"/>
    </source>
</evidence>
<dbReference type="SUPFAM" id="SSF48403">
    <property type="entry name" value="Ankyrin repeat"/>
    <property type="match status" value="1"/>
</dbReference>
<name>A0A1Q9F443_SYMMI</name>
<keyword evidence="1 3" id="KW-0175">Coiled coil</keyword>
<dbReference type="PROSITE" id="PS50088">
    <property type="entry name" value="ANK_REPEAT"/>
    <property type="match status" value="2"/>
</dbReference>
<dbReference type="EMBL" id="LSRX01000015">
    <property type="protein sequence ID" value="OLQ14427.1"/>
    <property type="molecule type" value="Genomic_DNA"/>
</dbReference>
<evidence type="ECO:0000256" key="5">
    <source>
        <dbReference type="SAM" id="Phobius"/>
    </source>
</evidence>
<feature type="transmembrane region" description="Helical" evidence="5">
    <location>
        <begin position="718"/>
        <end position="746"/>
    </location>
</feature>
<organism evidence="6 7">
    <name type="scientific">Symbiodinium microadriaticum</name>
    <name type="common">Dinoflagellate</name>
    <name type="synonym">Zooxanthella microadriatica</name>
    <dbReference type="NCBI Taxonomy" id="2951"/>
    <lineage>
        <taxon>Eukaryota</taxon>
        <taxon>Sar</taxon>
        <taxon>Alveolata</taxon>
        <taxon>Dinophyceae</taxon>
        <taxon>Suessiales</taxon>
        <taxon>Symbiodiniaceae</taxon>
        <taxon>Symbiodinium</taxon>
    </lineage>
</organism>
<feature type="transmembrane region" description="Helical" evidence="5">
    <location>
        <begin position="589"/>
        <end position="609"/>
    </location>
</feature>
<feature type="compositionally biased region" description="Acidic residues" evidence="4">
    <location>
        <begin position="111"/>
        <end position="120"/>
    </location>
</feature>
<evidence type="ECO:0000256" key="1">
    <source>
        <dbReference type="ARBA" id="ARBA00023054"/>
    </source>
</evidence>
<keyword evidence="5" id="KW-0472">Membrane</keyword>
<feature type="region of interest" description="Disordered" evidence="4">
    <location>
        <begin position="897"/>
        <end position="940"/>
    </location>
</feature>
<keyword evidence="7" id="KW-1185">Reference proteome</keyword>
<keyword evidence="5" id="KW-1133">Transmembrane helix</keyword>
<sequence length="1976" mass="217171">MQIWAPCLQLFQLPVPIEVSQCGDPFAQQPTSVSMSAPLLFLALALPVAALNMGHEQFLAKDMATPDFKASDTVRTQLYIVASLCSIALAASLLFFWTSTPSSRSEKEVEAEAETSAEEAEAVKPVEARETSLEDYEDLVQMMLQRAMQSLGPKAAKGVQVKSIITDKVTSLTDKAKAFVMTELTDGVGSVARALQMEVLAMTRLRNVTKASAISGCLLFLSMSHLATSRVLPWLGFGNNVPQRRKHHWTHVAMHASPPGFGDYGTCVKNLATPKRIKYVMNLSAADFILLANSITAPDEGIPQCLLHAIKVSAWGSGMHISSTIKAGSTRTRTCMKFSSDLDLNIYTAEIVTRKQRADFRDILCDRLPNDTDGWTFVHMGKKFIKLEREKKGVKREADLVFMNTSFDTGVVEPWQNVEFFRDNPAAQTAVKMLKFCFLDVSGLCGFHTERLAMSISESCPQIDLAGKQLFDRMLQQLRDDGPQLKKVVQEAVAESYEEDQQERREEMIRRIGKMKNEFMVLLDEDAALAANFPPLSVLLAGLLVPANLNVNMVCQLLQIFLVLLPVLSVAAVSEYADWDHPCKPIPGLRLWARTVGVVAALVILARLAQVIRCVMAKAGRNEEMQTKMAEASRKMSDTGLDELKTLFTLYAGTLQHAVEAEGRVRVNFFAHVIGFGTFVWLLTTFYNTYLYFAYMFVPGVVAFHPSQAGEESYCGAWMTVCAAKVAIILALLFFFANIVTVFCWISETALSMDGVAAKIVSHAKAFDNVGLGLPVAQLLVKALLLRGSADLACARLAVQMRDKDGLSQELAATEKRLAQLKADMEAKSQQVDALKEELKSSPGFKDAQARGAEAMAAASNKAAQLGQQTGEVLVACNTLVQAASGQCGVCEYVGEPADDDGQGGLRQFALSQPGRRIAKSRQPPQREVGDGWGDELDDLPEVSAGKAQVTGRGRNHNRQQLRERLQESEDARGPLGLGVTADEARATVTVRADAVVAREELRAKEREELQSRLQEVMQKAKDLAQSFQRLGIALVRGFFKGPDYGNAVKNDRDAGSSSEDLAVRKAASRMDLDLRSAESPKAPEPTTFADTSALAPRVLPRRHFLNAEVGAQAMAGLQPLPDAAAADSPGKVGLDENADVFDLPVSKFWPPVPAVLSSQTLQSERLRYRMLLAVSWVVYLKLSCRQAERLCLPAHLWTRILGISVQERDSQLDRLQAAGLPAAEVCELGSESQVSAELALREELEQCREELARLRQESESRQEELAQCRKELEEQRQESAARQEELAQCRKELEEQRQESAARLADPAAQDQLSDELLRCRRELEQLRKESEQRSAEAEEHAKERLCSMQAQGTYPWKGEGALAYCSAMPQTPLEIYARSLAEDTPMLFPMYTVASDVLLKMTKVEPHEKLKESGQLVNFSDDLGKAAFVSHQWLTQQHPDPDFRQMGILQDAVRRILSSSGSISLDPVTEAVVQKAKPLPMKDFQMQALFFWYDYFSCPQQQNPTQVAHDHEEDIPQQSSAINSIPAYVARCEIFLALCPVLPSDSEGKVITAGSWSRRGWCRLERAARELSANSTWILIQSDASIEVVGTALSFPRGTVGEGDFGVMEDRQKLAPVMRKILMQKLNHCLRVGDIPGFRRHFNLQTVHLRGLEIEPVVGFLPSCEGHGGDAVADFLHQNGFRRVGEADRAGWQPLHYAALAGNVEVLRGLLEKLADVNQRTPTDEPVLGFRRWMSAMDLAVFFKHHKATRLLLAAKAFHSQLQGGIAPAILHAAAGDNAEAVRLLCAAGARPLARNLLGPTSLQSAAGLAATEALEELVIQGRPGSLDLSRALFDAAGFRGGSAELVQRLIALRADVDFQMNVSRDYGPLGQLLFAWKSFQYSLGRRSVMMAAAFHANGSTPLMQSIRSAQFEAAAALIAAGARLDLHNSRNWTAADFAQGQSVPRFVQLGLEGDASECRRVSSLALSTCYVAV</sequence>
<feature type="transmembrane region" description="Helical" evidence="5">
    <location>
        <begin position="35"/>
        <end position="53"/>
    </location>
</feature>
<feature type="transmembrane region" description="Helical" evidence="5">
    <location>
        <begin position="557"/>
        <end position="577"/>
    </location>
</feature>
<feature type="repeat" description="ANK" evidence="2">
    <location>
        <begin position="1692"/>
        <end position="1724"/>
    </location>
</feature>